<sequence length="35" mass="4127">LYYGDKDPPEVLLTQMSVLQRKLFNVLDLKRFTGK</sequence>
<comment type="caution">
    <text evidence="1">The sequence shown here is derived from an EMBL/GenBank/DDBJ whole genome shotgun (WGS) entry which is preliminary data.</text>
</comment>
<dbReference type="AlphaFoldDB" id="A0A0F9I6L1"/>
<name>A0A0F9I6L1_9ZZZZ</name>
<gene>
    <name evidence="1" type="ORF">LCGC14_1978490</name>
</gene>
<proteinExistence type="predicted"/>
<feature type="non-terminal residue" evidence="1">
    <location>
        <position position="1"/>
    </location>
</feature>
<dbReference type="EMBL" id="LAZR01022093">
    <property type="protein sequence ID" value="KKL83062.1"/>
    <property type="molecule type" value="Genomic_DNA"/>
</dbReference>
<evidence type="ECO:0000313" key="1">
    <source>
        <dbReference type="EMBL" id="KKL83062.1"/>
    </source>
</evidence>
<protein>
    <submittedName>
        <fullName evidence="1">Uncharacterized protein</fullName>
    </submittedName>
</protein>
<organism evidence="1">
    <name type="scientific">marine sediment metagenome</name>
    <dbReference type="NCBI Taxonomy" id="412755"/>
    <lineage>
        <taxon>unclassified sequences</taxon>
        <taxon>metagenomes</taxon>
        <taxon>ecological metagenomes</taxon>
    </lineage>
</organism>
<reference evidence="1" key="1">
    <citation type="journal article" date="2015" name="Nature">
        <title>Complex archaea that bridge the gap between prokaryotes and eukaryotes.</title>
        <authorList>
            <person name="Spang A."/>
            <person name="Saw J.H."/>
            <person name="Jorgensen S.L."/>
            <person name="Zaremba-Niedzwiedzka K."/>
            <person name="Martijn J."/>
            <person name="Lind A.E."/>
            <person name="van Eijk R."/>
            <person name="Schleper C."/>
            <person name="Guy L."/>
            <person name="Ettema T.J."/>
        </authorList>
    </citation>
    <scope>NUCLEOTIDE SEQUENCE</scope>
</reference>
<accession>A0A0F9I6L1</accession>